<dbReference type="InterPro" id="IPR011009">
    <property type="entry name" value="Kinase-like_dom_sf"/>
</dbReference>
<evidence type="ECO:0000313" key="6">
    <source>
        <dbReference type="EMBL" id="KAJ8299689.1"/>
    </source>
</evidence>
<name>A0ABQ9E2J4_TEGGR</name>
<organism evidence="6 7">
    <name type="scientific">Tegillarca granosa</name>
    <name type="common">Malaysian cockle</name>
    <name type="synonym">Anadara granosa</name>
    <dbReference type="NCBI Taxonomy" id="220873"/>
    <lineage>
        <taxon>Eukaryota</taxon>
        <taxon>Metazoa</taxon>
        <taxon>Spiralia</taxon>
        <taxon>Lophotrochozoa</taxon>
        <taxon>Mollusca</taxon>
        <taxon>Bivalvia</taxon>
        <taxon>Autobranchia</taxon>
        <taxon>Pteriomorphia</taxon>
        <taxon>Arcoida</taxon>
        <taxon>Arcoidea</taxon>
        <taxon>Arcidae</taxon>
        <taxon>Tegillarca</taxon>
    </lineage>
</organism>
<keyword evidence="7" id="KW-1185">Reference proteome</keyword>
<protein>
    <recommendedName>
        <fullName evidence="5">ethanolamine kinase</fullName>
        <ecNumber evidence="5">2.7.1.82</ecNumber>
    </recommendedName>
</protein>
<evidence type="ECO:0000256" key="2">
    <source>
        <dbReference type="ARBA" id="ARBA00023264"/>
    </source>
</evidence>
<comment type="pathway">
    <text evidence="3">Phospholipid metabolism; phosphatidylethanolamine biosynthesis; phosphatidylethanolamine from ethanolamine: step 1/3.</text>
</comment>
<proteinExistence type="inferred from homology"/>
<dbReference type="EMBL" id="JARBDR010000921">
    <property type="protein sequence ID" value="KAJ8299689.1"/>
    <property type="molecule type" value="Genomic_DNA"/>
</dbReference>
<dbReference type="PANTHER" id="PTHR22603">
    <property type="entry name" value="CHOLINE/ETHANOALAMINE KINASE"/>
    <property type="match status" value="1"/>
</dbReference>
<dbReference type="SUPFAM" id="SSF56112">
    <property type="entry name" value="Protein kinase-like (PK-like)"/>
    <property type="match status" value="1"/>
</dbReference>
<keyword evidence="1" id="KW-0443">Lipid metabolism</keyword>
<evidence type="ECO:0000256" key="5">
    <source>
        <dbReference type="ARBA" id="ARBA00038874"/>
    </source>
</evidence>
<evidence type="ECO:0000256" key="3">
    <source>
        <dbReference type="ARBA" id="ARBA00037883"/>
    </source>
</evidence>
<evidence type="ECO:0000313" key="7">
    <source>
        <dbReference type="Proteomes" id="UP001217089"/>
    </source>
</evidence>
<reference evidence="6 7" key="1">
    <citation type="submission" date="2022-12" db="EMBL/GenBank/DDBJ databases">
        <title>Chromosome-level genome of Tegillarca granosa.</title>
        <authorList>
            <person name="Kim J."/>
        </authorList>
    </citation>
    <scope>NUCLEOTIDE SEQUENCE [LARGE SCALE GENOMIC DNA]</scope>
    <source>
        <strain evidence="6">Teg-2019</strain>
        <tissue evidence="6">Adductor muscle</tissue>
    </source>
</reference>
<accession>A0ABQ9E2J4</accession>
<evidence type="ECO:0000256" key="4">
    <source>
        <dbReference type="ARBA" id="ARBA00038211"/>
    </source>
</evidence>
<dbReference type="Proteomes" id="UP001217089">
    <property type="component" value="Unassembled WGS sequence"/>
</dbReference>
<dbReference type="Pfam" id="PF01633">
    <property type="entry name" value="Choline_kinase"/>
    <property type="match status" value="1"/>
</dbReference>
<comment type="similarity">
    <text evidence="4">Belongs to the choline/ethanolamine kinase family.</text>
</comment>
<comment type="caution">
    <text evidence="6">The sequence shown here is derived from an EMBL/GenBank/DDBJ whole genome shotgun (WGS) entry which is preliminary data.</text>
</comment>
<sequence>MEHGLRVNHLQIEVSSLDSDAFKILEILRPSWPKRLVRFKRFHEGVMNILVGCYLDGKYDEDVVLIRKYGNNTNLLVDRKAEIDIIRTLNQNGICMPLLIAREMAKLHSTKLKETNPKSGLFEKLDKWIENISECFEDPTK</sequence>
<evidence type="ECO:0000256" key="1">
    <source>
        <dbReference type="ARBA" id="ARBA00023209"/>
    </source>
</evidence>
<keyword evidence="2" id="KW-1208">Phospholipid metabolism</keyword>
<dbReference type="Gene3D" id="3.30.200.20">
    <property type="entry name" value="Phosphorylase Kinase, domain 1"/>
    <property type="match status" value="1"/>
</dbReference>
<keyword evidence="1" id="KW-0594">Phospholipid biosynthesis</keyword>
<keyword evidence="1" id="KW-0444">Lipid biosynthesis</keyword>
<dbReference type="EC" id="2.7.1.82" evidence="5"/>
<gene>
    <name evidence="6" type="ORF">KUTeg_023749</name>
</gene>
<dbReference type="PANTHER" id="PTHR22603:SF66">
    <property type="entry name" value="ETHANOLAMINE KINASE"/>
    <property type="match status" value="1"/>
</dbReference>